<sequence length="253" mass="25976">MPALDALLDKAVSIPSAAVHAHVDRLRARNPEATPAQVLALLEKQYLLAVSASGGAVGAAAATPAIGTGVGIALTSAEVATFFSASAAFALAVADVHGIGVEEAARRRTLLMATVLGDQGSKAVSTEVGLSSSGWARTVLVNMPTATIKRVNSTLTRRFLRKQATKQGALFFGRLAPFGIGAVIGATGGRALGRTVVASARQAFGPPPDRFPRVIEVAAGNGTPLELDAHRDVRLVEAAPDARRDGRPGAYDI</sequence>
<proteinExistence type="predicted"/>
<name>A0A0A0BKK2_9CELL</name>
<dbReference type="Proteomes" id="UP000029839">
    <property type="component" value="Unassembled WGS sequence"/>
</dbReference>
<comment type="caution">
    <text evidence="1">The sequence shown here is derived from an EMBL/GenBank/DDBJ whole genome shotgun (WGS) entry which is preliminary data.</text>
</comment>
<dbReference type="EMBL" id="AXCY01000126">
    <property type="protein sequence ID" value="KGM09053.1"/>
    <property type="molecule type" value="Genomic_DNA"/>
</dbReference>
<accession>A0A0A0BKK2</accession>
<reference evidence="1 2" key="1">
    <citation type="submission" date="2013-08" db="EMBL/GenBank/DDBJ databases">
        <title>Genome sequencing of Cellulomonas carbonis T26.</title>
        <authorList>
            <person name="Chen F."/>
            <person name="Li Y."/>
            <person name="Wang G."/>
        </authorList>
    </citation>
    <scope>NUCLEOTIDE SEQUENCE [LARGE SCALE GENOMIC DNA]</scope>
    <source>
        <strain evidence="1 2">T26</strain>
    </source>
</reference>
<protein>
    <recommendedName>
        <fullName evidence="3">Di-and tripeptidase</fullName>
    </recommendedName>
</protein>
<evidence type="ECO:0008006" key="3">
    <source>
        <dbReference type="Google" id="ProtNLM"/>
    </source>
</evidence>
<keyword evidence="2" id="KW-1185">Reference proteome</keyword>
<gene>
    <name evidence="1" type="ORF">N868_04655</name>
</gene>
<evidence type="ECO:0000313" key="1">
    <source>
        <dbReference type="EMBL" id="KGM09053.1"/>
    </source>
</evidence>
<reference evidence="1 2" key="2">
    <citation type="journal article" date="2015" name="Stand. Genomic Sci.">
        <title>Draft genome sequence of Cellulomonas carbonis T26(T) and comparative analysis of six Cellulomonas genomes.</title>
        <authorList>
            <person name="Zhuang W."/>
            <person name="Zhang S."/>
            <person name="Xia X."/>
            <person name="Wang G."/>
        </authorList>
    </citation>
    <scope>NUCLEOTIDE SEQUENCE [LARGE SCALE GENOMIC DNA]</scope>
    <source>
        <strain evidence="1 2">T26</strain>
    </source>
</reference>
<evidence type="ECO:0000313" key="2">
    <source>
        <dbReference type="Proteomes" id="UP000029839"/>
    </source>
</evidence>
<organism evidence="1 2">
    <name type="scientific">Cellulomonas carbonis T26</name>
    <dbReference type="NCBI Taxonomy" id="947969"/>
    <lineage>
        <taxon>Bacteria</taxon>
        <taxon>Bacillati</taxon>
        <taxon>Actinomycetota</taxon>
        <taxon>Actinomycetes</taxon>
        <taxon>Micrococcales</taxon>
        <taxon>Cellulomonadaceae</taxon>
        <taxon>Cellulomonas</taxon>
    </lineage>
</organism>
<dbReference type="AlphaFoldDB" id="A0A0A0BKK2"/>